<evidence type="ECO:0000256" key="8">
    <source>
        <dbReference type="ARBA" id="ARBA00022801"/>
    </source>
</evidence>
<comment type="catalytic activity">
    <reaction evidence="1">
        <text>Endonucleolytic cleavage to 5'-phosphomonoester.</text>
        <dbReference type="EC" id="3.1.26.4"/>
    </reaction>
</comment>
<evidence type="ECO:0000256" key="7">
    <source>
        <dbReference type="ARBA" id="ARBA00022759"/>
    </source>
</evidence>
<dbReference type="InterPro" id="IPR002156">
    <property type="entry name" value="RNaseH_domain"/>
</dbReference>
<evidence type="ECO:0000256" key="5">
    <source>
        <dbReference type="ARBA" id="ARBA00022722"/>
    </source>
</evidence>
<reference evidence="11 12" key="1">
    <citation type="submission" date="2018-06" db="EMBL/GenBank/DDBJ databases">
        <authorList>
            <consortium name="Pathogen Informatics"/>
            <person name="Doyle S."/>
        </authorList>
    </citation>
    <scope>NUCLEOTIDE SEQUENCE [LARGE SCALE GENOMIC DNA]</scope>
    <source>
        <strain evidence="11 12">NCTC9836</strain>
    </source>
</reference>
<dbReference type="InterPro" id="IPR012337">
    <property type="entry name" value="RNaseH-like_sf"/>
</dbReference>
<dbReference type="CDD" id="cd09277">
    <property type="entry name" value="RNase_HI_bacteria_like"/>
    <property type="match status" value="1"/>
</dbReference>
<keyword evidence="5" id="KW-0540">Nuclease</keyword>
<dbReference type="Gene3D" id="3.40.970.10">
    <property type="entry name" value="Ribonuclease H1, N-terminal domain"/>
    <property type="match status" value="1"/>
</dbReference>
<dbReference type="Pfam" id="PF01693">
    <property type="entry name" value="Cauli_VI"/>
    <property type="match status" value="1"/>
</dbReference>
<evidence type="ECO:0000256" key="3">
    <source>
        <dbReference type="ARBA" id="ARBA00005300"/>
    </source>
</evidence>
<dbReference type="GO" id="GO:0043137">
    <property type="term" value="P:DNA replication, removal of RNA primer"/>
    <property type="evidence" value="ECO:0007669"/>
    <property type="project" value="TreeGrafter"/>
</dbReference>
<evidence type="ECO:0000256" key="9">
    <source>
        <dbReference type="ARBA" id="ARBA00022842"/>
    </source>
</evidence>
<protein>
    <recommendedName>
        <fullName evidence="4">ribonuclease H</fullName>
        <ecNumber evidence="4">3.1.26.4</ecNumber>
    </recommendedName>
</protein>
<dbReference type="AlphaFoldDB" id="A0A381J5D1"/>
<keyword evidence="9" id="KW-0460">Magnesium</keyword>
<accession>A0A381J5D1</accession>
<dbReference type="RefSeq" id="WP_115640579.1">
    <property type="nucleotide sequence ID" value="NZ_UFWZ01000001.1"/>
</dbReference>
<sequence>MGKFYAVKNGRKIGIYDSWNECKKQIDGYKGAIYKSFSSYDDAYKFINSTGIYKVDKQEHSLNNINVEESLSNNNDIAKAYVDGSYSDLYNMYSYGVVILHKNEIVKFSGRDNNEVNLSMRNVAGELLGAIEAIKWAIKNNIKDIYIHYDYEGIEKWATGIWKTNKEGTKSYKQFIDSIKNDLSIRFIKVKAHSGVTYNEEADVLAKSEFDNINEDFKTEVNHLNNVYLDIFSDVIKKEDKSKSKNQCSILFKGQTITDNKLKKIAKEIWKLDNKAIADIENINVQLVIDDEVLNIDIKDVFNEMFKYNIIFK</sequence>
<keyword evidence="12" id="KW-1185">Reference proteome</keyword>
<comment type="similarity">
    <text evidence="3">Belongs to the RNase H family.</text>
</comment>
<feature type="domain" description="RNase H type-1" evidence="10">
    <location>
        <begin position="74"/>
        <end position="211"/>
    </location>
</feature>
<dbReference type="InterPro" id="IPR050092">
    <property type="entry name" value="RNase_H"/>
</dbReference>
<dbReference type="EMBL" id="UFWZ01000001">
    <property type="protein sequence ID" value="SUY46514.1"/>
    <property type="molecule type" value="Genomic_DNA"/>
</dbReference>
<name>A0A381J5D1_9CLOT</name>
<keyword evidence="6" id="KW-0479">Metal-binding</keyword>
<dbReference type="PANTHER" id="PTHR10642:SF26">
    <property type="entry name" value="RIBONUCLEASE H1"/>
    <property type="match status" value="1"/>
</dbReference>
<dbReference type="SUPFAM" id="SSF53098">
    <property type="entry name" value="Ribonuclease H-like"/>
    <property type="match status" value="1"/>
</dbReference>
<evidence type="ECO:0000259" key="10">
    <source>
        <dbReference type="PROSITE" id="PS50879"/>
    </source>
</evidence>
<keyword evidence="7" id="KW-0255">Endonuclease</keyword>
<proteinExistence type="inferred from homology"/>
<dbReference type="Pfam" id="PF00075">
    <property type="entry name" value="RNase_H"/>
    <property type="match status" value="1"/>
</dbReference>
<evidence type="ECO:0000313" key="12">
    <source>
        <dbReference type="Proteomes" id="UP000254664"/>
    </source>
</evidence>
<dbReference type="InterPro" id="IPR037056">
    <property type="entry name" value="RNase_H1_N_sf"/>
</dbReference>
<dbReference type="InterPro" id="IPR036397">
    <property type="entry name" value="RNaseH_sf"/>
</dbReference>
<evidence type="ECO:0000313" key="11">
    <source>
        <dbReference type="EMBL" id="SUY46514.1"/>
    </source>
</evidence>
<evidence type="ECO:0000256" key="1">
    <source>
        <dbReference type="ARBA" id="ARBA00000077"/>
    </source>
</evidence>
<dbReference type="Proteomes" id="UP000254664">
    <property type="component" value="Unassembled WGS sequence"/>
</dbReference>
<dbReference type="EC" id="3.1.26.4" evidence="4"/>
<dbReference type="InterPro" id="IPR009027">
    <property type="entry name" value="Ribosomal_bL9/RNase_H1_N"/>
</dbReference>
<evidence type="ECO:0000256" key="4">
    <source>
        <dbReference type="ARBA" id="ARBA00012180"/>
    </source>
</evidence>
<dbReference type="OrthoDB" id="9811552at2"/>
<dbReference type="FunFam" id="3.40.970.10:FF:000001">
    <property type="entry name" value="Ribonuclease H1"/>
    <property type="match status" value="1"/>
</dbReference>
<gene>
    <name evidence="11" type="primary">rnhA</name>
    <name evidence="11" type="ORF">NCTC9836_00810</name>
</gene>
<evidence type="ECO:0000256" key="6">
    <source>
        <dbReference type="ARBA" id="ARBA00022723"/>
    </source>
</evidence>
<dbReference type="GO" id="GO:0046872">
    <property type="term" value="F:metal ion binding"/>
    <property type="evidence" value="ECO:0007669"/>
    <property type="project" value="UniProtKB-KW"/>
</dbReference>
<dbReference type="GO" id="GO:0003676">
    <property type="term" value="F:nucleic acid binding"/>
    <property type="evidence" value="ECO:0007669"/>
    <property type="project" value="InterPro"/>
</dbReference>
<dbReference type="PANTHER" id="PTHR10642">
    <property type="entry name" value="RIBONUCLEASE H1"/>
    <property type="match status" value="1"/>
</dbReference>
<dbReference type="InterPro" id="IPR011320">
    <property type="entry name" value="RNase_H1_N"/>
</dbReference>
<keyword evidence="8 11" id="KW-0378">Hydrolase</keyword>
<dbReference type="SUPFAM" id="SSF55658">
    <property type="entry name" value="L9 N-domain-like"/>
    <property type="match status" value="1"/>
</dbReference>
<dbReference type="PROSITE" id="PS50879">
    <property type="entry name" value="RNASE_H_1"/>
    <property type="match status" value="1"/>
</dbReference>
<dbReference type="Gene3D" id="3.30.420.10">
    <property type="entry name" value="Ribonuclease H-like superfamily/Ribonuclease H"/>
    <property type="match status" value="1"/>
</dbReference>
<evidence type="ECO:0000256" key="2">
    <source>
        <dbReference type="ARBA" id="ARBA00001946"/>
    </source>
</evidence>
<dbReference type="GO" id="GO:0004523">
    <property type="term" value="F:RNA-DNA hybrid ribonuclease activity"/>
    <property type="evidence" value="ECO:0007669"/>
    <property type="project" value="UniProtKB-EC"/>
</dbReference>
<comment type="cofactor">
    <cofactor evidence="2">
        <name>Mg(2+)</name>
        <dbReference type="ChEBI" id="CHEBI:18420"/>
    </cofactor>
</comment>
<organism evidence="11 12">
    <name type="scientific">Clostridium putrefaciens</name>
    <dbReference type="NCBI Taxonomy" id="99675"/>
    <lineage>
        <taxon>Bacteria</taxon>
        <taxon>Bacillati</taxon>
        <taxon>Bacillota</taxon>
        <taxon>Clostridia</taxon>
        <taxon>Eubacteriales</taxon>
        <taxon>Clostridiaceae</taxon>
        <taxon>Clostridium</taxon>
    </lineage>
</organism>